<dbReference type="Gene3D" id="2.40.170.20">
    <property type="entry name" value="TonB-dependent receptor, beta-barrel domain"/>
    <property type="match status" value="1"/>
</dbReference>
<evidence type="ECO:0000256" key="2">
    <source>
        <dbReference type="ARBA" id="ARBA00022448"/>
    </source>
</evidence>
<organism evidence="7">
    <name type="scientific">marine metagenome</name>
    <dbReference type="NCBI Taxonomy" id="408172"/>
    <lineage>
        <taxon>unclassified sequences</taxon>
        <taxon>metagenomes</taxon>
        <taxon>ecological metagenomes</taxon>
    </lineage>
</organism>
<reference evidence="7" key="1">
    <citation type="submission" date="2018-05" db="EMBL/GenBank/DDBJ databases">
        <authorList>
            <person name="Lanie J.A."/>
            <person name="Ng W.-L."/>
            <person name="Kazmierczak K.M."/>
            <person name="Andrzejewski T.M."/>
            <person name="Davidsen T.M."/>
            <person name="Wayne K.J."/>
            <person name="Tettelin H."/>
            <person name="Glass J.I."/>
            <person name="Rusch D."/>
            <person name="Podicherti R."/>
            <person name="Tsui H.-C.T."/>
            <person name="Winkler M.E."/>
        </authorList>
    </citation>
    <scope>NUCLEOTIDE SEQUENCE</scope>
</reference>
<gene>
    <name evidence="7" type="ORF">METZ01_LOCUS138452</name>
</gene>
<evidence type="ECO:0000256" key="1">
    <source>
        <dbReference type="ARBA" id="ARBA00004571"/>
    </source>
</evidence>
<dbReference type="PANTHER" id="PTHR30069">
    <property type="entry name" value="TONB-DEPENDENT OUTER MEMBRANE RECEPTOR"/>
    <property type="match status" value="1"/>
</dbReference>
<dbReference type="GO" id="GO:0044718">
    <property type="term" value="P:siderophore transmembrane transport"/>
    <property type="evidence" value="ECO:0007669"/>
    <property type="project" value="TreeGrafter"/>
</dbReference>
<feature type="non-terminal residue" evidence="7">
    <location>
        <position position="1"/>
    </location>
</feature>
<dbReference type="InterPro" id="IPR039426">
    <property type="entry name" value="TonB-dep_rcpt-like"/>
</dbReference>
<dbReference type="SUPFAM" id="SSF56935">
    <property type="entry name" value="Porins"/>
    <property type="match status" value="1"/>
</dbReference>
<comment type="subcellular location">
    <subcellularLocation>
        <location evidence="1">Cell outer membrane</location>
        <topology evidence="1">Multi-pass membrane protein</topology>
    </subcellularLocation>
</comment>
<protein>
    <submittedName>
        <fullName evidence="7">Uncharacterized protein</fullName>
    </submittedName>
</protein>
<keyword evidence="5" id="KW-0472">Membrane</keyword>
<dbReference type="GO" id="GO:0009279">
    <property type="term" value="C:cell outer membrane"/>
    <property type="evidence" value="ECO:0007669"/>
    <property type="project" value="UniProtKB-SubCell"/>
</dbReference>
<evidence type="ECO:0000256" key="5">
    <source>
        <dbReference type="ARBA" id="ARBA00023136"/>
    </source>
</evidence>
<keyword evidence="4" id="KW-0732">Signal</keyword>
<dbReference type="PROSITE" id="PS52016">
    <property type="entry name" value="TONB_DEPENDENT_REC_3"/>
    <property type="match status" value="1"/>
</dbReference>
<evidence type="ECO:0000256" key="4">
    <source>
        <dbReference type="ARBA" id="ARBA00022729"/>
    </source>
</evidence>
<evidence type="ECO:0000256" key="6">
    <source>
        <dbReference type="ARBA" id="ARBA00023237"/>
    </source>
</evidence>
<name>A0A381Z8K5_9ZZZZ</name>
<evidence type="ECO:0000256" key="3">
    <source>
        <dbReference type="ARBA" id="ARBA00022692"/>
    </source>
</evidence>
<proteinExistence type="predicted"/>
<evidence type="ECO:0000313" key="7">
    <source>
        <dbReference type="EMBL" id="SVA85598.1"/>
    </source>
</evidence>
<accession>A0A381Z8K5</accession>
<dbReference type="PANTHER" id="PTHR30069:SF29">
    <property type="entry name" value="HEMOGLOBIN AND HEMOGLOBIN-HAPTOGLOBIN-BINDING PROTEIN 1-RELATED"/>
    <property type="match status" value="1"/>
</dbReference>
<sequence>VLVGGRYDHLSYTNKASFSPRLGLSFHVNQILALNFSGGRYFQFPDNRDLNSNKLGQSSLTSYYADQSAIGIEYFSARDKRITLEIYTKTMGDIVINEILEDSDGRDSINYKKIINAGKGRSKGLELFIQKKYFDNWYGSLAWSHSISEMWDDRDEGKYYNWDYDYGDVINVIGGYKIEYKKYDWYQKYKKTYWSYLFSLLPFSPSDEYEISFKLRYLGGRPYTPKTYDHNIREWYTSSEGDWNTKRYGSYLRFDLMLQQRYYFDQINMVIFYDFLNLFNKDNVWENIYLDDGTIKIAYQYKTIPTAGV</sequence>
<keyword evidence="3" id="KW-0812">Transmembrane</keyword>
<dbReference type="GO" id="GO:0015344">
    <property type="term" value="F:siderophore uptake transmembrane transporter activity"/>
    <property type="evidence" value="ECO:0007669"/>
    <property type="project" value="TreeGrafter"/>
</dbReference>
<keyword evidence="6" id="KW-0998">Cell outer membrane</keyword>
<dbReference type="EMBL" id="UINC01020368">
    <property type="protein sequence ID" value="SVA85598.1"/>
    <property type="molecule type" value="Genomic_DNA"/>
</dbReference>
<feature type="non-terminal residue" evidence="7">
    <location>
        <position position="309"/>
    </location>
</feature>
<keyword evidence="2" id="KW-0813">Transport</keyword>
<dbReference type="AlphaFoldDB" id="A0A381Z8K5"/>
<dbReference type="InterPro" id="IPR036942">
    <property type="entry name" value="Beta-barrel_TonB_sf"/>
</dbReference>